<reference evidence="2" key="1">
    <citation type="journal article" date="2020" name="Stud. Mycol.">
        <title>101 Dothideomycetes genomes: a test case for predicting lifestyles and emergence of pathogens.</title>
        <authorList>
            <person name="Haridas S."/>
            <person name="Albert R."/>
            <person name="Binder M."/>
            <person name="Bloem J."/>
            <person name="Labutti K."/>
            <person name="Salamov A."/>
            <person name="Andreopoulos B."/>
            <person name="Baker S."/>
            <person name="Barry K."/>
            <person name="Bills G."/>
            <person name="Bluhm B."/>
            <person name="Cannon C."/>
            <person name="Castanera R."/>
            <person name="Culley D."/>
            <person name="Daum C."/>
            <person name="Ezra D."/>
            <person name="Gonzalez J."/>
            <person name="Henrissat B."/>
            <person name="Kuo A."/>
            <person name="Liang C."/>
            <person name="Lipzen A."/>
            <person name="Lutzoni F."/>
            <person name="Magnuson J."/>
            <person name="Mondo S."/>
            <person name="Nolan M."/>
            <person name="Ohm R."/>
            <person name="Pangilinan J."/>
            <person name="Park H.-J."/>
            <person name="Ramirez L."/>
            <person name="Alfaro M."/>
            <person name="Sun H."/>
            <person name="Tritt A."/>
            <person name="Yoshinaga Y."/>
            <person name="Zwiers L.-H."/>
            <person name="Turgeon B."/>
            <person name="Goodwin S."/>
            <person name="Spatafora J."/>
            <person name="Crous P."/>
            <person name="Grigoriev I."/>
        </authorList>
    </citation>
    <scope>NUCLEOTIDE SEQUENCE</scope>
    <source>
        <strain evidence="2">SCOH1-5</strain>
    </source>
</reference>
<feature type="compositionally biased region" description="Basic and acidic residues" evidence="1">
    <location>
        <begin position="92"/>
        <end position="108"/>
    </location>
</feature>
<name>A0A6A6F591_9PEZI</name>
<feature type="region of interest" description="Disordered" evidence="1">
    <location>
        <begin position="56"/>
        <end position="176"/>
    </location>
</feature>
<keyword evidence="3" id="KW-1185">Reference proteome</keyword>
<gene>
    <name evidence="2" type="ORF">CERZMDRAFT_100835</name>
</gene>
<dbReference type="EMBL" id="ML992689">
    <property type="protein sequence ID" value="KAF2209085.1"/>
    <property type="molecule type" value="Genomic_DNA"/>
</dbReference>
<evidence type="ECO:0000313" key="2">
    <source>
        <dbReference type="EMBL" id="KAF2209085.1"/>
    </source>
</evidence>
<organism evidence="2 3">
    <name type="scientific">Cercospora zeae-maydis SCOH1-5</name>
    <dbReference type="NCBI Taxonomy" id="717836"/>
    <lineage>
        <taxon>Eukaryota</taxon>
        <taxon>Fungi</taxon>
        <taxon>Dikarya</taxon>
        <taxon>Ascomycota</taxon>
        <taxon>Pezizomycotina</taxon>
        <taxon>Dothideomycetes</taxon>
        <taxon>Dothideomycetidae</taxon>
        <taxon>Mycosphaerellales</taxon>
        <taxon>Mycosphaerellaceae</taxon>
        <taxon>Cercospora</taxon>
    </lineage>
</organism>
<sequence>MKRKTTPDAASVLFMKRFLGGYRNEEEQRPKLIQDIKDELQDHAILDKEIAKEMRKTATMSERAHGTTAADAFDDVFNSSEQETNQAQNCAVDEHHASHAATRSERRAQQGKGKGAQLRTKTKPMGKATPNDNSLPPFSAPFRDEDDEESFVKMEPSSSPCSILSPRHRKDSSRRV</sequence>
<dbReference type="AlphaFoldDB" id="A0A6A6F591"/>
<evidence type="ECO:0000313" key="3">
    <source>
        <dbReference type="Proteomes" id="UP000799539"/>
    </source>
</evidence>
<feature type="compositionally biased region" description="Polar residues" evidence="1">
    <location>
        <begin position="77"/>
        <end position="89"/>
    </location>
</feature>
<dbReference type="OrthoDB" id="10378139at2759"/>
<proteinExistence type="predicted"/>
<evidence type="ECO:0000256" key="1">
    <source>
        <dbReference type="SAM" id="MobiDB-lite"/>
    </source>
</evidence>
<accession>A0A6A6F591</accession>
<dbReference type="Proteomes" id="UP000799539">
    <property type="component" value="Unassembled WGS sequence"/>
</dbReference>
<feature type="compositionally biased region" description="Basic residues" evidence="1">
    <location>
        <begin position="166"/>
        <end position="176"/>
    </location>
</feature>
<protein>
    <submittedName>
        <fullName evidence="2">Uncharacterized protein</fullName>
    </submittedName>
</protein>